<protein>
    <submittedName>
        <fullName evidence="2">Uncharacterized protein</fullName>
    </submittedName>
</protein>
<proteinExistence type="predicted"/>
<name>A0A9P5THE8_GYMJU</name>
<dbReference type="Proteomes" id="UP000724874">
    <property type="component" value="Unassembled WGS sequence"/>
</dbReference>
<evidence type="ECO:0000313" key="2">
    <source>
        <dbReference type="EMBL" id="KAF8881410.1"/>
    </source>
</evidence>
<keyword evidence="3" id="KW-1185">Reference proteome</keyword>
<organism evidence="2 3">
    <name type="scientific">Gymnopilus junonius</name>
    <name type="common">Spectacular rustgill mushroom</name>
    <name type="synonym">Gymnopilus spectabilis subsp. junonius</name>
    <dbReference type="NCBI Taxonomy" id="109634"/>
    <lineage>
        <taxon>Eukaryota</taxon>
        <taxon>Fungi</taxon>
        <taxon>Dikarya</taxon>
        <taxon>Basidiomycota</taxon>
        <taxon>Agaricomycotina</taxon>
        <taxon>Agaricomycetes</taxon>
        <taxon>Agaricomycetidae</taxon>
        <taxon>Agaricales</taxon>
        <taxon>Agaricineae</taxon>
        <taxon>Hymenogastraceae</taxon>
        <taxon>Gymnopilus</taxon>
    </lineage>
</organism>
<dbReference type="EMBL" id="JADNYJ010000132">
    <property type="protein sequence ID" value="KAF8881410.1"/>
    <property type="molecule type" value="Genomic_DNA"/>
</dbReference>
<comment type="caution">
    <text evidence="2">The sequence shown here is derived from an EMBL/GenBank/DDBJ whole genome shotgun (WGS) entry which is preliminary data.</text>
</comment>
<dbReference type="AlphaFoldDB" id="A0A9P5THE8"/>
<evidence type="ECO:0000313" key="3">
    <source>
        <dbReference type="Proteomes" id="UP000724874"/>
    </source>
</evidence>
<feature type="region of interest" description="Disordered" evidence="1">
    <location>
        <begin position="118"/>
        <end position="188"/>
    </location>
</feature>
<accession>A0A9P5THE8</accession>
<gene>
    <name evidence="2" type="ORF">CPB84DRAFT_1828072</name>
</gene>
<reference evidence="2" key="1">
    <citation type="submission" date="2020-11" db="EMBL/GenBank/DDBJ databases">
        <authorList>
            <consortium name="DOE Joint Genome Institute"/>
            <person name="Ahrendt S."/>
            <person name="Riley R."/>
            <person name="Andreopoulos W."/>
            <person name="LaButti K."/>
            <person name="Pangilinan J."/>
            <person name="Ruiz-duenas F.J."/>
            <person name="Barrasa J.M."/>
            <person name="Sanchez-Garcia M."/>
            <person name="Camarero S."/>
            <person name="Miyauchi S."/>
            <person name="Serrano A."/>
            <person name="Linde D."/>
            <person name="Babiker R."/>
            <person name="Drula E."/>
            <person name="Ayuso-Fernandez I."/>
            <person name="Pacheco R."/>
            <person name="Padilla G."/>
            <person name="Ferreira P."/>
            <person name="Barriuso J."/>
            <person name="Kellner H."/>
            <person name="Castanera R."/>
            <person name="Alfaro M."/>
            <person name="Ramirez L."/>
            <person name="Pisabarro A.G."/>
            <person name="Kuo A."/>
            <person name="Tritt A."/>
            <person name="Lipzen A."/>
            <person name="He G."/>
            <person name="Yan M."/>
            <person name="Ng V."/>
            <person name="Cullen D."/>
            <person name="Martin F."/>
            <person name="Rosso M.-N."/>
            <person name="Henrissat B."/>
            <person name="Hibbett D."/>
            <person name="Martinez A.T."/>
            <person name="Grigoriev I.V."/>
        </authorList>
    </citation>
    <scope>NUCLEOTIDE SEQUENCE</scope>
    <source>
        <strain evidence="2">AH 44721</strain>
    </source>
</reference>
<evidence type="ECO:0000256" key="1">
    <source>
        <dbReference type="SAM" id="MobiDB-lite"/>
    </source>
</evidence>
<feature type="compositionally biased region" description="Basic residues" evidence="1">
    <location>
        <begin position="177"/>
        <end position="188"/>
    </location>
</feature>
<sequence>MVYSADYQVPIFSKTPSVTSDTKSRWFHLRPTISNDRKKRERRRSSLPNFIVLPLPTHQLHVAFGLTLPPLQTLPRRFISNDRYRPTPRHTRMILIALAMTRGLRRLGYKARMWKRSPINKKKSIRASTAASKMKQSSLKKSSLKQSSVKQSSAKQSFVKHPQHKPPPRPLTIIQSHGKKRRRKRSTIPVHKFKVTLPLPQNHMAQGTQLAGPSVQAQVNTPEGYTGISLNLIDLRWEYRAR</sequence>
<feature type="compositionally biased region" description="Low complexity" evidence="1">
    <location>
        <begin position="131"/>
        <end position="160"/>
    </location>
</feature>